<keyword evidence="2" id="KW-0732">Signal</keyword>
<comment type="caution">
    <text evidence="3">The sequence shown here is derived from an EMBL/GenBank/DDBJ whole genome shotgun (WGS) entry which is preliminary data.</text>
</comment>
<feature type="chain" id="PRO_5028970106" evidence="2">
    <location>
        <begin position="34"/>
        <end position="163"/>
    </location>
</feature>
<sequence>MARPPFARTIAPAPVPSLFHPLLSIICASTASAVPMPSTKPTARRKRTGATSASSSHFKNGTRVRDPYPLRLSQPSSTPDSYRESSISSLVTYSVPNTEAESLLEPNALGNVDDKLQEGLSDTELDSEGDVIMADIAECEAEGPTKPLHTRNMQKLWKREGQF</sequence>
<dbReference type="EMBL" id="JAADJZ010000029">
    <property type="protein sequence ID" value="KAF2866227.1"/>
    <property type="molecule type" value="Genomic_DNA"/>
</dbReference>
<protein>
    <submittedName>
        <fullName evidence="3">Uncharacterized protein</fullName>
    </submittedName>
</protein>
<feature type="region of interest" description="Disordered" evidence="1">
    <location>
        <begin position="34"/>
        <end position="85"/>
    </location>
</feature>
<evidence type="ECO:0000256" key="2">
    <source>
        <dbReference type="SAM" id="SignalP"/>
    </source>
</evidence>
<feature type="compositionally biased region" description="Polar residues" evidence="1">
    <location>
        <begin position="49"/>
        <end position="59"/>
    </location>
</feature>
<reference evidence="3 4" key="1">
    <citation type="submission" date="2020-01" db="EMBL/GenBank/DDBJ databases">
        <authorList>
            <consortium name="DOE Joint Genome Institute"/>
            <person name="Haridas S."/>
            <person name="Albert R."/>
            <person name="Binder M."/>
            <person name="Bloem J."/>
            <person name="Labutti K."/>
            <person name="Salamov A."/>
            <person name="Andreopoulos B."/>
            <person name="Baker S.E."/>
            <person name="Barry K."/>
            <person name="Bills G."/>
            <person name="Bluhm B.H."/>
            <person name="Cannon C."/>
            <person name="Castanera R."/>
            <person name="Culley D.E."/>
            <person name="Daum C."/>
            <person name="Ezra D."/>
            <person name="Gonzalez J.B."/>
            <person name="Henrissat B."/>
            <person name="Kuo A."/>
            <person name="Liang C."/>
            <person name="Lipzen A."/>
            <person name="Lutzoni F."/>
            <person name="Magnuson J."/>
            <person name="Mondo S."/>
            <person name="Nolan M."/>
            <person name="Ohm R."/>
            <person name="Pangilinan J."/>
            <person name="Park H.-J.H."/>
            <person name="Ramirez L."/>
            <person name="Alfaro M."/>
            <person name="Sun H."/>
            <person name="Tritt A."/>
            <person name="Yoshinaga Y."/>
            <person name="Zwiers L.-H.L."/>
            <person name="Turgeon B.G."/>
            <person name="Goodwin S.B."/>
            <person name="Spatafora J.W."/>
            <person name="Crous P.W."/>
            <person name="Grigoriev I.V."/>
        </authorList>
    </citation>
    <scope>NUCLEOTIDE SEQUENCE [LARGE SCALE GENOMIC DNA]</scope>
    <source>
        <strain evidence="3 4">CBS 611.86</strain>
    </source>
</reference>
<accession>A0A7C8I7A3</accession>
<organism evidence="3 4">
    <name type="scientific">Massariosphaeria phaeospora</name>
    <dbReference type="NCBI Taxonomy" id="100035"/>
    <lineage>
        <taxon>Eukaryota</taxon>
        <taxon>Fungi</taxon>
        <taxon>Dikarya</taxon>
        <taxon>Ascomycota</taxon>
        <taxon>Pezizomycotina</taxon>
        <taxon>Dothideomycetes</taxon>
        <taxon>Pleosporomycetidae</taxon>
        <taxon>Pleosporales</taxon>
        <taxon>Pleosporales incertae sedis</taxon>
        <taxon>Massariosphaeria</taxon>
    </lineage>
</organism>
<keyword evidence="4" id="KW-1185">Reference proteome</keyword>
<dbReference type="AlphaFoldDB" id="A0A7C8I7A3"/>
<proteinExistence type="predicted"/>
<evidence type="ECO:0000313" key="4">
    <source>
        <dbReference type="Proteomes" id="UP000481861"/>
    </source>
</evidence>
<evidence type="ECO:0000256" key="1">
    <source>
        <dbReference type="SAM" id="MobiDB-lite"/>
    </source>
</evidence>
<evidence type="ECO:0000313" key="3">
    <source>
        <dbReference type="EMBL" id="KAF2866227.1"/>
    </source>
</evidence>
<dbReference type="Proteomes" id="UP000481861">
    <property type="component" value="Unassembled WGS sequence"/>
</dbReference>
<gene>
    <name evidence="3" type="ORF">BDV95DRAFT_612087</name>
</gene>
<name>A0A7C8I7A3_9PLEO</name>
<feature type="compositionally biased region" description="Polar residues" evidence="1">
    <location>
        <begin position="73"/>
        <end position="85"/>
    </location>
</feature>
<feature type="signal peptide" evidence="2">
    <location>
        <begin position="1"/>
        <end position="33"/>
    </location>
</feature>